<feature type="compositionally biased region" description="Basic and acidic residues" evidence="14">
    <location>
        <begin position="476"/>
        <end position="485"/>
    </location>
</feature>
<dbReference type="GO" id="GO:0043335">
    <property type="term" value="P:protein unfolding"/>
    <property type="evidence" value="ECO:0007669"/>
    <property type="project" value="TreeGrafter"/>
</dbReference>
<comment type="subcellular location">
    <subcellularLocation>
        <location evidence="11">Cytoplasm</location>
    </subcellularLocation>
    <text evidence="11">About half TF is bound to the ribosome near the polypeptide exit tunnel while the other half is free in the cytoplasm.</text>
</comment>
<evidence type="ECO:0000313" key="17">
    <source>
        <dbReference type="Proteomes" id="UP000285376"/>
    </source>
</evidence>
<comment type="caution">
    <text evidence="16">The sequence shown here is derived from an EMBL/GenBank/DDBJ whole genome shotgun (WGS) entry which is preliminary data.</text>
</comment>
<dbReference type="EMBL" id="QWLM01000013">
    <property type="protein sequence ID" value="RHW44783.1"/>
    <property type="molecule type" value="Genomic_DNA"/>
</dbReference>
<dbReference type="PANTHER" id="PTHR30560:SF3">
    <property type="entry name" value="TRIGGER FACTOR-LIKE PROTEIN TIG, CHLOROPLASTIC"/>
    <property type="match status" value="1"/>
</dbReference>
<dbReference type="Proteomes" id="UP000285376">
    <property type="component" value="Unassembled WGS sequence"/>
</dbReference>
<dbReference type="Pfam" id="PF05697">
    <property type="entry name" value="Trigger_N"/>
    <property type="match status" value="1"/>
</dbReference>
<evidence type="ECO:0000256" key="4">
    <source>
        <dbReference type="ARBA" id="ARBA00016902"/>
    </source>
</evidence>
<sequence length="507" mass="54973">MKSAVETLNPTRVKLTVDVTAEELKPSLDKAYKTIGEQVQIPGFRKGKVPAKLIEQRFGRAAVVQEAVNEALPELYTNAIVENDIKPLGQPEVDITDFPLEEGQGLTFTAEVDVRPEIKLPAFDTLEVEVDPIEVSDADLEERITELRERFGTLKGVERKAKKGDFVSIDLSATIDGNEIDSVSGVSYEIGSGTMLEGLDKALTGLKAGEETTFTSPLAGGEHEGQDAECTVKIESVKERELPELDDEFAQLASSFDTLDELKADLRSEVERTKRFEQGVQARDKVLDALLEAIDIPVPDGVVNEEVHNHLEGENRLDDDEHRAEVTESTRKQVATQLLLDEIVETQEIQVGQEELIEYLIMSAQQYGMDPNTFAQALDAQGQVPAIMGEVARRKALATVLESAKVKDTAGNVVDLNEAVDTGDDEADADEKPAEEKPVKKAAAKKSTAKKAAAKDGDEKPAKKAAAKKSTAKKAAAKDGDEKPAKKAAAKKSTAKKTATKKAADDK</sequence>
<dbReference type="SUPFAM" id="SSF109998">
    <property type="entry name" value="Triger factor/SurA peptide-binding domain-like"/>
    <property type="match status" value="1"/>
</dbReference>
<dbReference type="GO" id="GO:0043022">
    <property type="term" value="F:ribosome binding"/>
    <property type="evidence" value="ECO:0007669"/>
    <property type="project" value="TreeGrafter"/>
</dbReference>
<evidence type="ECO:0000259" key="15">
    <source>
        <dbReference type="PROSITE" id="PS50059"/>
    </source>
</evidence>
<evidence type="ECO:0000256" key="11">
    <source>
        <dbReference type="HAMAP-Rule" id="MF_00303"/>
    </source>
</evidence>
<feature type="compositionally biased region" description="Basic and acidic residues" evidence="14">
    <location>
        <begin position="453"/>
        <end position="462"/>
    </location>
</feature>
<keyword evidence="6 11" id="KW-0697">Rotamase</keyword>
<evidence type="ECO:0000256" key="13">
    <source>
        <dbReference type="RuleBase" id="RU003914"/>
    </source>
</evidence>
<dbReference type="EC" id="5.2.1.8" evidence="3 11"/>
<gene>
    <name evidence="11" type="primary">tig</name>
    <name evidence="16" type="ORF">D1832_11000</name>
</gene>
<dbReference type="GO" id="GO:0003755">
    <property type="term" value="F:peptidyl-prolyl cis-trans isomerase activity"/>
    <property type="evidence" value="ECO:0007669"/>
    <property type="project" value="UniProtKB-UniRule"/>
</dbReference>
<evidence type="ECO:0000256" key="14">
    <source>
        <dbReference type="SAM" id="MobiDB-lite"/>
    </source>
</evidence>
<dbReference type="Gene3D" id="3.30.70.1050">
    <property type="entry name" value="Trigger factor ribosome-binding domain"/>
    <property type="match status" value="1"/>
</dbReference>
<dbReference type="Pfam" id="PF00254">
    <property type="entry name" value="FKBP_C"/>
    <property type="match status" value="1"/>
</dbReference>
<dbReference type="Pfam" id="PF05698">
    <property type="entry name" value="Trigger_C"/>
    <property type="match status" value="1"/>
</dbReference>
<keyword evidence="8 11" id="KW-0413">Isomerase</keyword>
<dbReference type="AlphaFoldDB" id="A0A417Z335"/>
<feature type="compositionally biased region" description="Basic residues" evidence="14">
    <location>
        <begin position="486"/>
        <end position="500"/>
    </location>
</feature>
<evidence type="ECO:0000256" key="5">
    <source>
        <dbReference type="ARBA" id="ARBA00022618"/>
    </source>
</evidence>
<dbReference type="GO" id="GO:0005737">
    <property type="term" value="C:cytoplasm"/>
    <property type="evidence" value="ECO:0007669"/>
    <property type="project" value="UniProtKB-SubCell"/>
</dbReference>
<dbReference type="HAMAP" id="MF_00303">
    <property type="entry name" value="Trigger_factor_Tig"/>
    <property type="match status" value="1"/>
</dbReference>
<protein>
    <recommendedName>
        <fullName evidence="4 11">Trigger factor</fullName>
        <shortName evidence="11">TF</shortName>
        <ecNumber evidence="3 11">5.2.1.8</ecNumber>
    </recommendedName>
    <alternativeName>
        <fullName evidence="10 11">PPIase</fullName>
    </alternativeName>
</protein>
<proteinExistence type="inferred from homology"/>
<evidence type="ECO:0000256" key="8">
    <source>
        <dbReference type="ARBA" id="ARBA00023235"/>
    </source>
</evidence>
<comment type="similarity">
    <text evidence="2 11 13">Belongs to the FKBP-type PPIase family. Tig subfamily.</text>
</comment>
<dbReference type="GO" id="GO:0051301">
    <property type="term" value="P:cell division"/>
    <property type="evidence" value="ECO:0007669"/>
    <property type="project" value="UniProtKB-KW"/>
</dbReference>
<feature type="compositionally biased region" description="Basic residues" evidence="14">
    <location>
        <begin position="440"/>
        <end position="449"/>
    </location>
</feature>
<comment type="catalytic activity">
    <reaction evidence="1 11 12">
        <text>[protein]-peptidylproline (omega=180) = [protein]-peptidylproline (omega=0)</text>
        <dbReference type="Rhea" id="RHEA:16237"/>
        <dbReference type="Rhea" id="RHEA-COMP:10747"/>
        <dbReference type="Rhea" id="RHEA-COMP:10748"/>
        <dbReference type="ChEBI" id="CHEBI:83833"/>
        <dbReference type="ChEBI" id="CHEBI:83834"/>
        <dbReference type="EC" id="5.2.1.8"/>
    </reaction>
</comment>
<dbReference type="InterPro" id="IPR008880">
    <property type="entry name" value="Trigger_fac_C"/>
</dbReference>
<comment type="function">
    <text evidence="11">Involved in protein export. Acts as a chaperone by maintaining the newly synthesized protein in an open conformation. Functions as a peptidyl-prolyl cis-trans isomerase.</text>
</comment>
<dbReference type="RefSeq" id="WP_118914035.1">
    <property type="nucleotide sequence ID" value="NZ_CBCRVH010000004.1"/>
</dbReference>
<dbReference type="InterPro" id="IPR037041">
    <property type="entry name" value="Trigger_fac_C_sf"/>
</dbReference>
<keyword evidence="7 11" id="KW-0143">Chaperone</keyword>
<reference evidence="16 17" key="1">
    <citation type="submission" date="2018-08" db="EMBL/GenBank/DDBJ databases">
        <title>Whole genome sequence analysis of Dermacoccus abyssi bacteria isolated from Deep Mariana trench Micromonospora spp reveals genes involved in the environmental adaptation and production of secondary metabolites.</title>
        <authorList>
            <person name="Abdel-Mageed W.M."/>
            <person name="Lehri B."/>
            <person name="Nouioui I."/>
            <person name="Goodfellow I."/>
            <person name="Jaspars M."/>
            <person name="Karlyshev A."/>
        </authorList>
    </citation>
    <scope>NUCLEOTIDE SEQUENCE [LARGE SCALE GENOMIC DNA]</scope>
    <source>
        <strain evidence="16 17">MT1.1</strain>
    </source>
</reference>
<dbReference type="GO" id="GO:0051083">
    <property type="term" value="P:'de novo' cotranslational protein folding"/>
    <property type="evidence" value="ECO:0007669"/>
    <property type="project" value="TreeGrafter"/>
</dbReference>
<dbReference type="NCBIfam" id="TIGR00115">
    <property type="entry name" value="tig"/>
    <property type="match status" value="1"/>
</dbReference>
<keyword evidence="5 11" id="KW-0132">Cell division</keyword>
<dbReference type="Gene3D" id="1.10.3120.10">
    <property type="entry name" value="Trigger factor, C-terminal domain"/>
    <property type="match status" value="1"/>
</dbReference>
<evidence type="ECO:0000256" key="6">
    <source>
        <dbReference type="ARBA" id="ARBA00023110"/>
    </source>
</evidence>
<dbReference type="InterPro" id="IPR027304">
    <property type="entry name" value="Trigger_fact/SurA_dom_sf"/>
</dbReference>
<evidence type="ECO:0000256" key="9">
    <source>
        <dbReference type="ARBA" id="ARBA00023306"/>
    </source>
</evidence>
<dbReference type="GO" id="GO:0015031">
    <property type="term" value="P:protein transport"/>
    <property type="evidence" value="ECO:0007669"/>
    <property type="project" value="UniProtKB-UniRule"/>
</dbReference>
<comment type="domain">
    <text evidence="11">Consists of 3 domains; the N-terminus binds the ribosome, the middle domain has PPIase activity, while the C-terminus has intrinsic chaperone activity on its own.</text>
</comment>
<feature type="domain" description="PPIase FKBP-type" evidence="15">
    <location>
        <begin position="164"/>
        <end position="217"/>
    </location>
</feature>
<name>A0A417Z335_9MICO</name>
<dbReference type="Gene3D" id="3.10.50.40">
    <property type="match status" value="1"/>
</dbReference>
<evidence type="ECO:0000313" key="16">
    <source>
        <dbReference type="EMBL" id="RHW44783.1"/>
    </source>
</evidence>
<evidence type="ECO:0000256" key="7">
    <source>
        <dbReference type="ARBA" id="ARBA00023186"/>
    </source>
</evidence>
<accession>A0A417Z335</accession>
<feature type="compositionally biased region" description="Basic and acidic residues" evidence="14">
    <location>
        <begin position="430"/>
        <end position="439"/>
    </location>
</feature>
<dbReference type="PANTHER" id="PTHR30560">
    <property type="entry name" value="TRIGGER FACTOR CHAPERONE AND PEPTIDYL-PROLYL CIS/TRANS ISOMERASE"/>
    <property type="match status" value="1"/>
</dbReference>
<dbReference type="InterPro" id="IPR001179">
    <property type="entry name" value="PPIase_FKBP_dom"/>
</dbReference>
<dbReference type="InterPro" id="IPR008881">
    <property type="entry name" value="Trigger_fac_ribosome-bd_bac"/>
</dbReference>
<dbReference type="SUPFAM" id="SSF54534">
    <property type="entry name" value="FKBP-like"/>
    <property type="match status" value="1"/>
</dbReference>
<dbReference type="InterPro" id="IPR036611">
    <property type="entry name" value="Trigger_fac_ribosome-bd_sf"/>
</dbReference>
<evidence type="ECO:0000256" key="2">
    <source>
        <dbReference type="ARBA" id="ARBA00005464"/>
    </source>
</evidence>
<dbReference type="GO" id="GO:0044183">
    <property type="term" value="F:protein folding chaperone"/>
    <property type="evidence" value="ECO:0007669"/>
    <property type="project" value="TreeGrafter"/>
</dbReference>
<keyword evidence="9 11" id="KW-0131">Cell cycle</keyword>
<dbReference type="PROSITE" id="PS50059">
    <property type="entry name" value="FKBP_PPIASE"/>
    <property type="match status" value="1"/>
</dbReference>
<feature type="compositionally biased region" description="Basic residues" evidence="14">
    <location>
        <begin position="463"/>
        <end position="472"/>
    </location>
</feature>
<dbReference type="InterPro" id="IPR046357">
    <property type="entry name" value="PPIase_dom_sf"/>
</dbReference>
<dbReference type="InterPro" id="IPR005215">
    <property type="entry name" value="Trig_fac"/>
</dbReference>
<feature type="region of interest" description="Disordered" evidence="14">
    <location>
        <begin position="417"/>
        <end position="507"/>
    </location>
</feature>
<keyword evidence="11" id="KW-0963">Cytoplasm</keyword>
<evidence type="ECO:0000256" key="3">
    <source>
        <dbReference type="ARBA" id="ARBA00013194"/>
    </source>
</evidence>
<dbReference type="SUPFAM" id="SSF102735">
    <property type="entry name" value="Trigger factor ribosome-binding domain"/>
    <property type="match status" value="1"/>
</dbReference>
<organism evidence="16 17">
    <name type="scientific">Dermacoccus abyssi</name>
    <dbReference type="NCBI Taxonomy" id="322596"/>
    <lineage>
        <taxon>Bacteria</taxon>
        <taxon>Bacillati</taxon>
        <taxon>Actinomycetota</taxon>
        <taxon>Actinomycetes</taxon>
        <taxon>Micrococcales</taxon>
        <taxon>Dermacoccaceae</taxon>
        <taxon>Dermacoccus</taxon>
    </lineage>
</organism>
<evidence type="ECO:0000256" key="10">
    <source>
        <dbReference type="ARBA" id="ARBA00029986"/>
    </source>
</evidence>
<evidence type="ECO:0000256" key="12">
    <source>
        <dbReference type="PROSITE-ProRule" id="PRU00277"/>
    </source>
</evidence>
<evidence type="ECO:0000256" key="1">
    <source>
        <dbReference type="ARBA" id="ARBA00000971"/>
    </source>
</evidence>